<dbReference type="EMBL" id="LAZR01044221">
    <property type="protein sequence ID" value="KKL05185.1"/>
    <property type="molecule type" value="Genomic_DNA"/>
</dbReference>
<gene>
    <name evidence="1" type="ORF">LCGC14_2608620</name>
</gene>
<dbReference type="InterPro" id="IPR011335">
    <property type="entry name" value="Restrct_endonuc-II-like"/>
</dbReference>
<name>A0A0F9A6R8_9ZZZZ</name>
<dbReference type="Gene3D" id="3.40.50.10130">
    <property type="match status" value="1"/>
</dbReference>
<feature type="non-terminal residue" evidence="1">
    <location>
        <position position="1"/>
    </location>
</feature>
<evidence type="ECO:0008006" key="2">
    <source>
        <dbReference type="Google" id="ProtNLM"/>
    </source>
</evidence>
<evidence type="ECO:0000313" key="1">
    <source>
        <dbReference type="EMBL" id="KKL05185.1"/>
    </source>
</evidence>
<organism evidence="1">
    <name type="scientific">marine sediment metagenome</name>
    <dbReference type="NCBI Taxonomy" id="412755"/>
    <lineage>
        <taxon>unclassified sequences</taxon>
        <taxon>metagenomes</taxon>
        <taxon>ecological metagenomes</taxon>
    </lineage>
</organism>
<sequence length="144" mass="16967">GQGTILVKYEWVSLGLGNGDYSIRGFIIAGKPRISIERKSLSDLYSTILSERDRFVRELEQLNSMEYAAVIVEAPMEKVLTYCPKYWKDNNISVEAQLSKRRSVMGSIYAWQLRYPTVRWWFVSRRYCPILCYRLLSVFYEENK</sequence>
<accession>A0A0F9A6R8</accession>
<protein>
    <recommendedName>
        <fullName evidence="2">ERCC4 domain-containing protein</fullName>
    </recommendedName>
</protein>
<comment type="caution">
    <text evidence="1">The sequence shown here is derived from an EMBL/GenBank/DDBJ whole genome shotgun (WGS) entry which is preliminary data.</text>
</comment>
<proteinExistence type="predicted"/>
<dbReference type="SUPFAM" id="SSF52980">
    <property type="entry name" value="Restriction endonuclease-like"/>
    <property type="match status" value="1"/>
</dbReference>
<reference evidence="1" key="1">
    <citation type="journal article" date="2015" name="Nature">
        <title>Complex archaea that bridge the gap between prokaryotes and eukaryotes.</title>
        <authorList>
            <person name="Spang A."/>
            <person name="Saw J.H."/>
            <person name="Jorgensen S.L."/>
            <person name="Zaremba-Niedzwiedzka K."/>
            <person name="Martijn J."/>
            <person name="Lind A.E."/>
            <person name="van Eijk R."/>
            <person name="Schleper C."/>
            <person name="Guy L."/>
            <person name="Ettema T.J."/>
        </authorList>
    </citation>
    <scope>NUCLEOTIDE SEQUENCE</scope>
</reference>
<dbReference type="AlphaFoldDB" id="A0A0F9A6R8"/>